<feature type="domain" description="Reverse transcriptase" evidence="1">
    <location>
        <begin position="2"/>
        <end position="94"/>
    </location>
</feature>
<keyword evidence="3" id="KW-1185">Reference proteome</keyword>
<proteinExistence type="predicted"/>
<dbReference type="PANTHER" id="PTHR46890">
    <property type="entry name" value="NON-LTR RETROLELEMENT REVERSE TRANSCRIPTASE-LIKE PROTEIN-RELATED"/>
    <property type="match status" value="1"/>
</dbReference>
<evidence type="ECO:0000259" key="1">
    <source>
        <dbReference type="Pfam" id="PF00078"/>
    </source>
</evidence>
<name>A0A151S3Q9_CAJCA</name>
<accession>A0A151S3Q9</accession>
<dbReference type="PANTHER" id="PTHR46890:SF48">
    <property type="entry name" value="RNA-DIRECTED DNA POLYMERASE"/>
    <property type="match status" value="1"/>
</dbReference>
<evidence type="ECO:0000313" key="3">
    <source>
        <dbReference type="Proteomes" id="UP000075243"/>
    </source>
</evidence>
<dbReference type="AlphaFoldDB" id="A0A151S3Q9"/>
<dbReference type="STRING" id="3821.A0A151S3Q9"/>
<dbReference type="Proteomes" id="UP000075243">
    <property type="component" value="Unassembled WGS sequence"/>
</dbReference>
<dbReference type="Gramene" id="C.cajan_30860.t">
    <property type="protein sequence ID" value="C.cajan_30860.t"/>
    <property type="gene ID" value="C.cajan_30860"/>
</dbReference>
<dbReference type="InterPro" id="IPR052343">
    <property type="entry name" value="Retrotransposon-Effector_Assoc"/>
</dbReference>
<organism evidence="2 3">
    <name type="scientific">Cajanus cajan</name>
    <name type="common">Pigeon pea</name>
    <name type="synonym">Cajanus indicus</name>
    <dbReference type="NCBI Taxonomy" id="3821"/>
    <lineage>
        <taxon>Eukaryota</taxon>
        <taxon>Viridiplantae</taxon>
        <taxon>Streptophyta</taxon>
        <taxon>Embryophyta</taxon>
        <taxon>Tracheophyta</taxon>
        <taxon>Spermatophyta</taxon>
        <taxon>Magnoliopsida</taxon>
        <taxon>eudicotyledons</taxon>
        <taxon>Gunneridae</taxon>
        <taxon>Pentapetalae</taxon>
        <taxon>rosids</taxon>
        <taxon>fabids</taxon>
        <taxon>Fabales</taxon>
        <taxon>Fabaceae</taxon>
        <taxon>Papilionoideae</taxon>
        <taxon>50 kb inversion clade</taxon>
        <taxon>NPAAA clade</taxon>
        <taxon>indigoferoid/millettioid clade</taxon>
        <taxon>Phaseoleae</taxon>
        <taxon>Cajanus</taxon>
    </lineage>
</organism>
<sequence>MYKVLAKLLANRFKKVIGHVISECQSAFLKGRLIFDSVVVANEILEESCLFFKVDFEKAYDSVNWGFLQLVMERMGFPLQWRRWIAECLSTFLWGGDDEHRKLAWVSWDEICKDKHLEGLGLRDFRAFNLVEVETAS</sequence>
<dbReference type="InterPro" id="IPR000477">
    <property type="entry name" value="RT_dom"/>
</dbReference>
<evidence type="ECO:0000313" key="2">
    <source>
        <dbReference type="EMBL" id="KYP49446.1"/>
    </source>
</evidence>
<dbReference type="Pfam" id="PF00078">
    <property type="entry name" value="RVT_1"/>
    <property type="match status" value="1"/>
</dbReference>
<dbReference type="EMBL" id="KQ483476">
    <property type="protein sequence ID" value="KYP49446.1"/>
    <property type="molecule type" value="Genomic_DNA"/>
</dbReference>
<gene>
    <name evidence="2" type="ORF">KK1_028791</name>
</gene>
<reference evidence="2" key="1">
    <citation type="journal article" date="2012" name="Nat. Biotechnol.">
        <title>Draft genome sequence of pigeonpea (Cajanus cajan), an orphan legume crop of resource-poor farmers.</title>
        <authorList>
            <person name="Varshney R.K."/>
            <person name="Chen W."/>
            <person name="Li Y."/>
            <person name="Bharti A.K."/>
            <person name="Saxena R.K."/>
            <person name="Schlueter J.A."/>
            <person name="Donoghue M.T."/>
            <person name="Azam S."/>
            <person name="Fan G."/>
            <person name="Whaley A.M."/>
            <person name="Farmer A.D."/>
            <person name="Sheridan J."/>
            <person name="Iwata A."/>
            <person name="Tuteja R."/>
            <person name="Penmetsa R.V."/>
            <person name="Wu W."/>
            <person name="Upadhyaya H.D."/>
            <person name="Yang S.P."/>
            <person name="Shah T."/>
            <person name="Saxena K.B."/>
            <person name="Michael T."/>
            <person name="McCombie W.R."/>
            <person name="Yang B."/>
            <person name="Zhang G."/>
            <person name="Yang H."/>
            <person name="Wang J."/>
            <person name="Spillane C."/>
            <person name="Cook D.R."/>
            <person name="May G.D."/>
            <person name="Xu X."/>
            <person name="Jackson S.A."/>
        </authorList>
    </citation>
    <scope>NUCLEOTIDE SEQUENCE [LARGE SCALE GENOMIC DNA]</scope>
</reference>
<protein>
    <submittedName>
        <fullName evidence="2">Transposon TX1 uncharacterized</fullName>
    </submittedName>
</protein>